<dbReference type="EMBL" id="JAMSKV010000004">
    <property type="protein sequence ID" value="MCQ8277956.1"/>
    <property type="molecule type" value="Genomic_DNA"/>
</dbReference>
<evidence type="ECO:0000313" key="1">
    <source>
        <dbReference type="EMBL" id="MCQ8277956.1"/>
    </source>
</evidence>
<gene>
    <name evidence="1" type="ORF">NFI95_05790</name>
</gene>
<comment type="caution">
    <text evidence="1">The sequence shown here is derived from an EMBL/GenBank/DDBJ whole genome shotgun (WGS) entry which is preliminary data.</text>
</comment>
<sequence length="106" mass="11613">MPDTKEIRETLIKARDLIAVPERWTQRSYARTAAGATIGPKELPAVCWCSSGAILRTENSWPRRFAAEEVLGAAMGDSIVFFNDTHTHAEVIAAFDRAIASIPEAV</sequence>
<proteinExistence type="predicted"/>
<dbReference type="Proteomes" id="UP001524587">
    <property type="component" value="Unassembled WGS sequence"/>
</dbReference>
<organism evidence="1 2">
    <name type="scientific">Endosaccharibacter trunci</name>
    <dbReference type="NCBI Taxonomy" id="2812733"/>
    <lineage>
        <taxon>Bacteria</taxon>
        <taxon>Pseudomonadati</taxon>
        <taxon>Pseudomonadota</taxon>
        <taxon>Alphaproteobacteria</taxon>
        <taxon>Acetobacterales</taxon>
        <taxon>Acetobacteraceae</taxon>
        <taxon>Endosaccharibacter</taxon>
    </lineage>
</organism>
<dbReference type="InterPro" id="IPR045677">
    <property type="entry name" value="DUF6197"/>
</dbReference>
<dbReference type="Pfam" id="PF19698">
    <property type="entry name" value="DUF6197"/>
    <property type="match status" value="1"/>
</dbReference>
<protein>
    <submittedName>
        <fullName evidence="1">Uncharacterized protein</fullName>
    </submittedName>
</protein>
<name>A0ABT1W4Z9_9PROT</name>
<keyword evidence="2" id="KW-1185">Reference proteome</keyword>
<evidence type="ECO:0000313" key="2">
    <source>
        <dbReference type="Proteomes" id="UP001524587"/>
    </source>
</evidence>
<reference evidence="1 2" key="1">
    <citation type="submission" date="2022-06" db="EMBL/GenBank/DDBJ databases">
        <title>Endosaccharibacter gen. nov., sp. nov., endophytic bacteria isolated from sugarcane.</title>
        <authorList>
            <person name="Pitiwittayakul N."/>
            <person name="Yukphan P."/>
            <person name="Charoenyingcharoen P."/>
            <person name="Tanasupawat S."/>
        </authorList>
    </citation>
    <scope>NUCLEOTIDE SEQUENCE [LARGE SCALE GENOMIC DNA]</scope>
    <source>
        <strain evidence="1 2">KSS8</strain>
    </source>
</reference>
<accession>A0ABT1W4Z9</accession>
<dbReference type="RefSeq" id="WP_422863421.1">
    <property type="nucleotide sequence ID" value="NZ_JAMSKV010000004.1"/>
</dbReference>